<evidence type="ECO:0000256" key="1">
    <source>
        <dbReference type="SAM" id="Phobius"/>
    </source>
</evidence>
<gene>
    <name evidence="2" type="ORF">EDD60_12917</name>
</gene>
<name>A0A4R3YHV2_9FIRM</name>
<dbReference type="InterPro" id="IPR046123">
    <property type="entry name" value="DUF6120"/>
</dbReference>
<protein>
    <submittedName>
        <fullName evidence="2">Uncharacterized protein</fullName>
    </submittedName>
</protein>
<accession>A0A4R3YHV2</accession>
<dbReference type="EMBL" id="SMCQ01000029">
    <property type="protein sequence ID" value="TCV91750.1"/>
    <property type="molecule type" value="Genomic_DNA"/>
</dbReference>
<dbReference type="Proteomes" id="UP000295515">
    <property type="component" value="Unassembled WGS sequence"/>
</dbReference>
<reference evidence="2 3" key="1">
    <citation type="submission" date="2019-03" db="EMBL/GenBank/DDBJ databases">
        <title>Genomic Encyclopedia of Type Strains, Phase IV (KMG-IV): sequencing the most valuable type-strain genomes for metagenomic binning, comparative biology and taxonomic classification.</title>
        <authorList>
            <person name="Goeker M."/>
        </authorList>
    </citation>
    <scope>NUCLEOTIDE SEQUENCE [LARGE SCALE GENOMIC DNA]</scope>
    <source>
        <strain evidence="2 3">DSM 29487</strain>
    </source>
</reference>
<keyword evidence="1" id="KW-0472">Membrane</keyword>
<feature type="transmembrane region" description="Helical" evidence="1">
    <location>
        <begin position="76"/>
        <end position="94"/>
    </location>
</feature>
<keyword evidence="3" id="KW-1185">Reference proteome</keyword>
<comment type="caution">
    <text evidence="2">The sequence shown here is derived from an EMBL/GenBank/DDBJ whole genome shotgun (WGS) entry which is preliminary data.</text>
</comment>
<dbReference type="AlphaFoldDB" id="A0A4R3YHV2"/>
<dbReference type="GeneID" id="98916598"/>
<sequence>MTANKRYYRDVKKLFPVYLKKEKLYLNQLKEQIDEYEDTSYEELVDIFGNPIDIVKAYYDTINSKYLLKRMNLKRIVTMTCILVLLLSTLYLGYRTYSLHEAINNFETGIPAEIEETIEVVE</sequence>
<dbReference type="RefSeq" id="WP_066448818.1">
    <property type="nucleotide sequence ID" value="NZ_CAUWFI010000028.1"/>
</dbReference>
<organism evidence="2 3">
    <name type="scientific">Longibaculum muris</name>
    <dbReference type="NCBI Taxonomy" id="1796628"/>
    <lineage>
        <taxon>Bacteria</taxon>
        <taxon>Bacillati</taxon>
        <taxon>Bacillota</taxon>
        <taxon>Erysipelotrichia</taxon>
        <taxon>Erysipelotrichales</taxon>
        <taxon>Coprobacillaceae</taxon>
        <taxon>Longibaculum</taxon>
    </lineage>
</organism>
<keyword evidence="1" id="KW-0812">Transmembrane</keyword>
<evidence type="ECO:0000313" key="2">
    <source>
        <dbReference type="EMBL" id="TCV91750.1"/>
    </source>
</evidence>
<keyword evidence="1" id="KW-1133">Transmembrane helix</keyword>
<proteinExistence type="predicted"/>
<dbReference type="Pfam" id="PF19615">
    <property type="entry name" value="DUF6120"/>
    <property type="match status" value="1"/>
</dbReference>
<evidence type="ECO:0000313" key="3">
    <source>
        <dbReference type="Proteomes" id="UP000295515"/>
    </source>
</evidence>